<feature type="chain" id="PRO_5045252117" evidence="1">
    <location>
        <begin position="25"/>
        <end position="379"/>
    </location>
</feature>
<protein>
    <submittedName>
        <fullName evidence="3">SH3 domain-containing protein</fullName>
    </submittedName>
</protein>
<evidence type="ECO:0000259" key="2">
    <source>
        <dbReference type="PROSITE" id="PS51781"/>
    </source>
</evidence>
<dbReference type="Proteomes" id="UP001196301">
    <property type="component" value="Unassembled WGS sequence"/>
</dbReference>
<reference evidence="3 4" key="1">
    <citation type="submission" date="2021-06" db="EMBL/GenBank/DDBJ databases">
        <authorList>
            <person name="Sun Q."/>
            <person name="Li D."/>
        </authorList>
    </citation>
    <scope>NUCLEOTIDE SEQUENCE [LARGE SCALE GENOMIC DNA]</scope>
    <source>
        <strain evidence="3 4">N19</strain>
    </source>
</reference>
<dbReference type="InterPro" id="IPR052354">
    <property type="entry name" value="Cell_Wall_Dynamics_Protein"/>
</dbReference>
<accession>A0ABS6DZR9</accession>
<dbReference type="PROSITE" id="PS51781">
    <property type="entry name" value="SH3B"/>
    <property type="match status" value="2"/>
</dbReference>
<dbReference type="PANTHER" id="PTHR34408:SF1">
    <property type="entry name" value="GLYCOSYL HYDROLASE FAMILY 19 DOMAIN-CONTAINING PROTEIN HI_1415"/>
    <property type="match status" value="1"/>
</dbReference>
<evidence type="ECO:0000313" key="4">
    <source>
        <dbReference type="Proteomes" id="UP001196301"/>
    </source>
</evidence>
<dbReference type="EMBL" id="JAHLOQ010000049">
    <property type="protein sequence ID" value="MBU5337342.1"/>
    <property type="molecule type" value="Genomic_DNA"/>
</dbReference>
<gene>
    <name evidence="3" type="ORF">KQI20_12900</name>
</gene>
<dbReference type="InterPro" id="IPR003646">
    <property type="entry name" value="SH3-like_bac-type"/>
</dbReference>
<evidence type="ECO:0000256" key="1">
    <source>
        <dbReference type="SAM" id="SignalP"/>
    </source>
</evidence>
<feature type="domain" description="SH3b" evidence="2">
    <location>
        <begin position="43"/>
        <end position="109"/>
    </location>
</feature>
<proteinExistence type="predicted"/>
<dbReference type="InterPro" id="IPR002477">
    <property type="entry name" value="Peptidoglycan-bd-like"/>
</dbReference>
<dbReference type="PANTHER" id="PTHR34408">
    <property type="entry name" value="FAMILY PROTEIN, PUTATIVE-RELATED"/>
    <property type="match status" value="1"/>
</dbReference>
<sequence>MNNKRIAKVLTVATIVGNINIAFAENINNANENNVLTTISQQSLTVIKTGITTANLNVRKGPSTSYEVMGALAKGAKVEIVEVSATGWYKIKFKNEYGYVSNKYVEVGKKEESSEEKPTVIKTGITTAGLNVRKGPSTSYGSIGVLSKDTKVEIVEVSATGWYKIKFKNGYGYVSNKYVSDTNTGSGIVKGDRVYQNPSSYFQIQEYISFQGQGNYILKTGTMGLKVRKVQEKLGMSKTNKAIVGPATTAKIKDFQKAKGLPQTGQVDYTTWKALGLSDDDWYNLGSYVSPIQITKNSTKNDCIETMISRAYDYLGTEYIVGASGKPGQGVDCSGLVMQALYATGINPLPVSVIRHSQPGYEYESRNLFTSSKFKKVSY</sequence>
<organism evidence="3 4">
    <name type="scientific">Intestinibacter bartlettii</name>
    <dbReference type="NCBI Taxonomy" id="261299"/>
    <lineage>
        <taxon>Bacteria</taxon>
        <taxon>Bacillati</taxon>
        <taxon>Bacillota</taxon>
        <taxon>Clostridia</taxon>
        <taxon>Peptostreptococcales</taxon>
        <taxon>Peptostreptococcaceae</taxon>
        <taxon>Intestinibacter</taxon>
    </lineage>
</organism>
<feature type="domain" description="SH3b" evidence="2">
    <location>
        <begin position="117"/>
        <end position="183"/>
    </location>
</feature>
<dbReference type="SMART" id="SM00287">
    <property type="entry name" value="SH3b"/>
    <property type="match status" value="2"/>
</dbReference>
<dbReference type="Pfam" id="PF08239">
    <property type="entry name" value="SH3_3"/>
    <property type="match status" value="2"/>
</dbReference>
<dbReference type="Pfam" id="PF01471">
    <property type="entry name" value="PG_binding_1"/>
    <property type="match status" value="1"/>
</dbReference>
<evidence type="ECO:0000313" key="3">
    <source>
        <dbReference type="EMBL" id="MBU5337342.1"/>
    </source>
</evidence>
<name>A0ABS6DZR9_9FIRM</name>
<dbReference type="RefSeq" id="WP_216571946.1">
    <property type="nucleotide sequence ID" value="NZ_JAHLOQ010000049.1"/>
</dbReference>
<comment type="caution">
    <text evidence="3">The sequence shown here is derived from an EMBL/GenBank/DDBJ whole genome shotgun (WGS) entry which is preliminary data.</text>
</comment>
<keyword evidence="4" id="KW-1185">Reference proteome</keyword>
<keyword evidence="1" id="KW-0732">Signal</keyword>
<feature type="signal peptide" evidence="1">
    <location>
        <begin position="1"/>
        <end position="24"/>
    </location>
</feature>